<dbReference type="PANTHER" id="PTHR30193:SF37">
    <property type="entry name" value="INNER MEMBRANE ABC TRANSPORTER PERMEASE PROTEIN YCJO"/>
    <property type="match status" value="1"/>
</dbReference>
<keyword evidence="6 7" id="KW-0472">Membrane</keyword>
<dbReference type="PROSITE" id="PS50928">
    <property type="entry name" value="ABC_TM1"/>
    <property type="match status" value="1"/>
</dbReference>
<evidence type="ECO:0000313" key="11">
    <source>
        <dbReference type="Proteomes" id="UP000501316"/>
    </source>
</evidence>
<name>A0A859DNY6_9FIRM</name>
<evidence type="ECO:0000313" key="12">
    <source>
        <dbReference type="Proteomes" id="UP000509623"/>
    </source>
</evidence>
<evidence type="ECO:0000256" key="4">
    <source>
        <dbReference type="ARBA" id="ARBA00022692"/>
    </source>
</evidence>
<evidence type="ECO:0000256" key="7">
    <source>
        <dbReference type="RuleBase" id="RU363032"/>
    </source>
</evidence>
<dbReference type="RefSeq" id="WP_086036328.1">
    <property type="nucleotide sequence ID" value="NZ_CP046051.1"/>
</dbReference>
<evidence type="ECO:0000256" key="6">
    <source>
        <dbReference type="ARBA" id="ARBA00023136"/>
    </source>
</evidence>
<evidence type="ECO:0000256" key="1">
    <source>
        <dbReference type="ARBA" id="ARBA00004651"/>
    </source>
</evidence>
<evidence type="ECO:0000256" key="2">
    <source>
        <dbReference type="ARBA" id="ARBA00022448"/>
    </source>
</evidence>
<keyword evidence="4 7" id="KW-0812">Transmembrane</keyword>
<gene>
    <name evidence="9" type="ORF">GJQ69_02570</name>
    <name evidence="10" type="ORF">GKP14_01790</name>
</gene>
<feature type="transmembrane region" description="Helical" evidence="7">
    <location>
        <begin position="9"/>
        <end position="35"/>
    </location>
</feature>
<evidence type="ECO:0000256" key="3">
    <source>
        <dbReference type="ARBA" id="ARBA00022475"/>
    </source>
</evidence>
<keyword evidence="5 7" id="KW-1133">Transmembrane helix</keyword>
<dbReference type="EMBL" id="CP046161">
    <property type="protein sequence ID" value="QKO29851.1"/>
    <property type="molecule type" value="Genomic_DNA"/>
</dbReference>
<keyword evidence="12" id="KW-1185">Reference proteome</keyword>
<organism evidence="9 11">
    <name type="scientific">Caproicibacterium lactatifermentans</name>
    <dbReference type="NCBI Taxonomy" id="2666138"/>
    <lineage>
        <taxon>Bacteria</taxon>
        <taxon>Bacillati</taxon>
        <taxon>Bacillota</taxon>
        <taxon>Clostridia</taxon>
        <taxon>Eubacteriales</taxon>
        <taxon>Oscillospiraceae</taxon>
        <taxon>Caproicibacterium</taxon>
    </lineage>
</organism>
<dbReference type="PANTHER" id="PTHR30193">
    <property type="entry name" value="ABC TRANSPORTER PERMEASE PROTEIN"/>
    <property type="match status" value="1"/>
</dbReference>
<dbReference type="Proteomes" id="UP000501316">
    <property type="component" value="Chromosome"/>
</dbReference>
<feature type="transmembrane region" description="Helical" evidence="7">
    <location>
        <begin position="103"/>
        <end position="131"/>
    </location>
</feature>
<comment type="similarity">
    <text evidence="7">Belongs to the binding-protein-dependent transport system permease family.</text>
</comment>
<dbReference type="InterPro" id="IPR000515">
    <property type="entry name" value="MetI-like"/>
</dbReference>
<feature type="domain" description="ABC transmembrane type-1" evidence="8">
    <location>
        <begin position="66"/>
        <end position="276"/>
    </location>
</feature>
<evidence type="ECO:0000313" key="10">
    <source>
        <dbReference type="EMBL" id="QKO29851.1"/>
    </source>
</evidence>
<evidence type="ECO:0000256" key="5">
    <source>
        <dbReference type="ARBA" id="ARBA00022989"/>
    </source>
</evidence>
<dbReference type="GO" id="GO:0055085">
    <property type="term" value="P:transmembrane transport"/>
    <property type="evidence" value="ECO:0007669"/>
    <property type="project" value="InterPro"/>
</dbReference>
<dbReference type="CDD" id="cd06261">
    <property type="entry name" value="TM_PBP2"/>
    <property type="match status" value="1"/>
</dbReference>
<sequence length="287" mass="31704">MQKSKTRFWLFLAPALIAFVLVVLIPTIMGFWYAFTDWNGISERANFVGARNFVTIFQDQTFLHAFGFTALFALCAMVLVNVVGFALALLVTQTFPGATALRGIFFMPNLIGGLLLGFTWQFIFTSVFTAIGKATGMHFLIGWLSNPQTGFWGLLILTVWQLSGYMMIIYIAQIQQIPESIKEAARIDGAGAGSMLVHITMPLMMPAFTIGLFMTISNSFKMFDQNLALTAGGPYRATEMLALNIYNSAFAENRLGIAQAKGIIFLIVVAAIGITQLMLTKRKEVEM</sequence>
<reference evidence="11 12" key="1">
    <citation type="submission" date="2019-11" db="EMBL/GenBank/DDBJ databases">
        <authorList>
            <person name="Ren C."/>
            <person name="Wang H."/>
            <person name="Xu Y."/>
        </authorList>
    </citation>
    <scope>NUCLEOTIDE SEQUENCE [LARGE SCALE GENOMIC DNA]</scope>
    <source>
        <strain evidence="12">JNU-WLY1368</strain>
        <strain evidence="9 11">LBM 19010</strain>
    </source>
</reference>
<keyword evidence="3" id="KW-1003">Cell membrane</keyword>
<dbReference type="InterPro" id="IPR051393">
    <property type="entry name" value="ABC_transporter_permease"/>
</dbReference>
<comment type="subcellular location">
    <subcellularLocation>
        <location evidence="1 7">Cell membrane</location>
        <topology evidence="1 7">Multi-pass membrane protein</topology>
    </subcellularLocation>
</comment>
<feature type="transmembrane region" description="Helical" evidence="7">
    <location>
        <begin position="262"/>
        <end position="279"/>
    </location>
</feature>
<dbReference type="Pfam" id="PF00528">
    <property type="entry name" value="BPD_transp_1"/>
    <property type="match status" value="1"/>
</dbReference>
<accession>A0A859DNY6</accession>
<proteinExistence type="inferred from homology"/>
<dbReference type="Proteomes" id="UP000509623">
    <property type="component" value="Chromosome"/>
</dbReference>
<dbReference type="InterPro" id="IPR035906">
    <property type="entry name" value="MetI-like_sf"/>
</dbReference>
<dbReference type="SUPFAM" id="SSF161098">
    <property type="entry name" value="MetI-like"/>
    <property type="match status" value="1"/>
</dbReference>
<dbReference type="AlphaFoldDB" id="A0A859DNY6"/>
<reference evidence="10" key="2">
    <citation type="journal article" date="2021" name="Appl. Environ. Microbiol.">
        <title>Adaptability of a Caproate-Producing Bacterium Contributes to Its Dominance in an Anaerobic Fermentation System.</title>
        <authorList>
            <person name="Wang H."/>
            <person name="Gu Y."/>
            <person name="Zhou W."/>
            <person name="Zhao D."/>
            <person name="Qiao Z."/>
            <person name="Zheng J."/>
            <person name="Gao J."/>
            <person name="Chen X."/>
            <person name="Ren C."/>
            <person name="Xu Y."/>
        </authorList>
    </citation>
    <scope>NUCLEOTIDE SEQUENCE</scope>
    <source>
        <strain evidence="10">JNU-WLY1368</strain>
    </source>
</reference>
<feature type="transmembrane region" description="Helical" evidence="7">
    <location>
        <begin position="193"/>
        <end position="216"/>
    </location>
</feature>
<protein>
    <submittedName>
        <fullName evidence="9">ABC transporter permease subunit</fullName>
    </submittedName>
</protein>
<reference evidence="10" key="3">
    <citation type="journal article" date="2022" name="Int. J. Syst. Evol. Microbiol.">
        <title>Caproicibacterium lactatifermentans sp. nov., isolated from pit clay used for the production of Chinese strong aroma-type liquor.</title>
        <authorList>
            <person name="Wang H."/>
            <person name="Gu Y."/>
            <person name="Zhao D."/>
            <person name="Qiao Z."/>
            <person name="Zheng J."/>
            <person name="Gao J."/>
            <person name="Ren C."/>
            <person name="Xu Y."/>
        </authorList>
    </citation>
    <scope>NUCLEOTIDE SEQUENCE</scope>
    <source>
        <strain evidence="10">JNU-WLY1368</strain>
    </source>
</reference>
<evidence type="ECO:0000259" key="8">
    <source>
        <dbReference type="PROSITE" id="PS50928"/>
    </source>
</evidence>
<feature type="transmembrane region" description="Helical" evidence="7">
    <location>
        <begin position="62"/>
        <end position="91"/>
    </location>
</feature>
<dbReference type="Gene3D" id="1.10.3720.10">
    <property type="entry name" value="MetI-like"/>
    <property type="match status" value="1"/>
</dbReference>
<evidence type="ECO:0000313" key="9">
    <source>
        <dbReference type="EMBL" id="QKN23470.1"/>
    </source>
</evidence>
<feature type="transmembrane region" description="Helical" evidence="7">
    <location>
        <begin position="151"/>
        <end position="172"/>
    </location>
</feature>
<keyword evidence="2 7" id="KW-0813">Transport</keyword>
<dbReference type="GO" id="GO:0005886">
    <property type="term" value="C:plasma membrane"/>
    <property type="evidence" value="ECO:0007669"/>
    <property type="project" value="UniProtKB-SubCell"/>
</dbReference>
<dbReference type="KEGG" id="clf:GJQ69_02570"/>
<dbReference type="EMBL" id="CP046051">
    <property type="protein sequence ID" value="QKN23470.1"/>
    <property type="molecule type" value="Genomic_DNA"/>
</dbReference>